<dbReference type="Proteomes" id="UP000001556">
    <property type="component" value="Chromosome"/>
</dbReference>
<sequence>MGKNILDLMLRFVLGGLAVALCYILLILIPWKSVAGIFAAFPAVMVSALIITGMEKGSKEATNIAYGAVAGNIGGLVCVMTVLLGLALWQNVTLAISIGLIAWFVASAVSFSIYTAVTKEHTP</sequence>
<protein>
    <submittedName>
        <fullName evidence="2">Conserved hypothetical membrane spanning protein</fullName>
    </submittedName>
</protein>
<dbReference type="AlphaFoldDB" id="A4J8P5"/>
<evidence type="ECO:0000313" key="3">
    <source>
        <dbReference type="Proteomes" id="UP000001556"/>
    </source>
</evidence>
<reference evidence="2 3" key="1">
    <citation type="submission" date="2007-03" db="EMBL/GenBank/DDBJ databases">
        <title>Complete sequence of Desulfotomaculum reducens MI-1.</title>
        <authorList>
            <consortium name="US DOE Joint Genome Institute"/>
            <person name="Copeland A."/>
            <person name="Lucas S."/>
            <person name="Lapidus A."/>
            <person name="Barry K."/>
            <person name="Detter J.C."/>
            <person name="Glavina del Rio T."/>
            <person name="Hammon N."/>
            <person name="Israni S."/>
            <person name="Dalin E."/>
            <person name="Tice H."/>
            <person name="Pitluck S."/>
            <person name="Sims D."/>
            <person name="Brettin T."/>
            <person name="Bruce D."/>
            <person name="Han C."/>
            <person name="Tapia R."/>
            <person name="Schmutz J."/>
            <person name="Larimer F."/>
            <person name="Land M."/>
            <person name="Hauser L."/>
            <person name="Kyrpides N."/>
            <person name="Kim E."/>
            <person name="Tebo B.M."/>
            <person name="Richardson P."/>
        </authorList>
    </citation>
    <scope>NUCLEOTIDE SEQUENCE [LARGE SCALE GENOMIC DNA]</scope>
    <source>
        <strain evidence="2 3">MI-1</strain>
    </source>
</reference>
<proteinExistence type="predicted"/>
<dbReference type="Pfam" id="PF11345">
    <property type="entry name" value="DUF3147"/>
    <property type="match status" value="1"/>
</dbReference>
<dbReference type="eggNOG" id="ENOG50331ZR">
    <property type="taxonomic scope" value="Bacteria"/>
</dbReference>
<feature type="transmembrane region" description="Helical" evidence="1">
    <location>
        <begin position="12"/>
        <end position="29"/>
    </location>
</feature>
<evidence type="ECO:0000313" key="2">
    <source>
        <dbReference type="EMBL" id="ABO51448.1"/>
    </source>
</evidence>
<accession>A4J8P5</accession>
<keyword evidence="1" id="KW-0472">Membrane</keyword>
<dbReference type="KEGG" id="drm:Dred_2945"/>
<keyword evidence="1" id="KW-0812">Transmembrane</keyword>
<keyword evidence="1" id="KW-1133">Transmembrane helix</keyword>
<dbReference type="InterPro" id="IPR021493">
    <property type="entry name" value="DUF3147"/>
</dbReference>
<dbReference type="OrthoDB" id="2969627at2"/>
<feature type="transmembrane region" description="Helical" evidence="1">
    <location>
        <begin position="35"/>
        <end position="52"/>
    </location>
</feature>
<keyword evidence="3" id="KW-1185">Reference proteome</keyword>
<feature type="transmembrane region" description="Helical" evidence="1">
    <location>
        <begin position="64"/>
        <end position="88"/>
    </location>
</feature>
<dbReference type="HOGENOM" id="CLU_158393_0_0_9"/>
<name>A4J8P5_DESRM</name>
<dbReference type="RefSeq" id="WP_011879240.1">
    <property type="nucleotide sequence ID" value="NC_009253.1"/>
</dbReference>
<gene>
    <name evidence="2" type="ordered locus">Dred_2945</name>
</gene>
<feature type="transmembrane region" description="Helical" evidence="1">
    <location>
        <begin position="94"/>
        <end position="117"/>
    </location>
</feature>
<dbReference type="EMBL" id="CP000612">
    <property type="protein sequence ID" value="ABO51448.1"/>
    <property type="molecule type" value="Genomic_DNA"/>
</dbReference>
<evidence type="ECO:0000256" key="1">
    <source>
        <dbReference type="SAM" id="Phobius"/>
    </source>
</evidence>
<organism evidence="2 3">
    <name type="scientific">Desulforamulus reducens (strain ATCC BAA-1160 / DSM 100696 / MI-1)</name>
    <name type="common">Desulfotomaculum reducens</name>
    <dbReference type="NCBI Taxonomy" id="349161"/>
    <lineage>
        <taxon>Bacteria</taxon>
        <taxon>Bacillati</taxon>
        <taxon>Bacillota</taxon>
        <taxon>Clostridia</taxon>
        <taxon>Eubacteriales</taxon>
        <taxon>Peptococcaceae</taxon>
        <taxon>Desulforamulus</taxon>
    </lineage>
</organism>